<dbReference type="AlphaFoldDB" id="A0A9D4YUC3"/>
<name>A0A9D4YUC3_CHLVU</name>
<proteinExistence type="predicted"/>
<feature type="region of interest" description="Disordered" evidence="1">
    <location>
        <begin position="26"/>
        <end position="48"/>
    </location>
</feature>
<evidence type="ECO:0000313" key="2">
    <source>
        <dbReference type="EMBL" id="KAI3426182.1"/>
    </source>
</evidence>
<organism evidence="2 3">
    <name type="scientific">Chlorella vulgaris</name>
    <name type="common">Green alga</name>
    <dbReference type="NCBI Taxonomy" id="3077"/>
    <lineage>
        <taxon>Eukaryota</taxon>
        <taxon>Viridiplantae</taxon>
        <taxon>Chlorophyta</taxon>
        <taxon>core chlorophytes</taxon>
        <taxon>Trebouxiophyceae</taxon>
        <taxon>Chlorellales</taxon>
        <taxon>Chlorellaceae</taxon>
        <taxon>Chlorella clade</taxon>
        <taxon>Chlorella</taxon>
    </lineage>
</organism>
<reference evidence="2" key="2">
    <citation type="submission" date="2020-11" db="EMBL/GenBank/DDBJ databases">
        <authorList>
            <person name="Cecchin M."/>
            <person name="Marcolungo L."/>
            <person name="Rossato M."/>
            <person name="Girolomoni L."/>
            <person name="Cosentino E."/>
            <person name="Cuine S."/>
            <person name="Li-Beisson Y."/>
            <person name="Delledonne M."/>
            <person name="Ballottari M."/>
        </authorList>
    </citation>
    <scope>NUCLEOTIDE SEQUENCE</scope>
    <source>
        <strain evidence="2">211/11P</strain>
        <tissue evidence="2">Whole cell</tissue>
    </source>
</reference>
<accession>A0A9D4YUC3</accession>
<dbReference type="Proteomes" id="UP001055712">
    <property type="component" value="Unassembled WGS sequence"/>
</dbReference>
<protein>
    <submittedName>
        <fullName evidence="2">Uncharacterized protein</fullName>
    </submittedName>
</protein>
<keyword evidence="3" id="KW-1185">Reference proteome</keyword>
<gene>
    <name evidence="2" type="ORF">D9Q98_008559</name>
</gene>
<dbReference type="EMBL" id="SIDB01000011">
    <property type="protein sequence ID" value="KAI3426182.1"/>
    <property type="molecule type" value="Genomic_DNA"/>
</dbReference>
<feature type="compositionally biased region" description="Basic and acidic residues" evidence="1">
    <location>
        <begin position="31"/>
        <end position="48"/>
    </location>
</feature>
<sequence>MSGSIADANVPAPAWPWAACEFPPRPSPPFDRGEPSEHHHHCNDRLDPKKEEKLREECAAVGHINSRHLRSTHMTNGSAARTRKQLGYLSRKYKDNAKALAANRQALHAGLHNPAMMDWAAREVEWEGMVYPNYLDQQLAAYVAAVQALPSGSRPLPPYPYFTHATTPRGGVPDGLPSGQAARQQASLEVRREVVECYMVLGVESRVPALMGCEDWADRRLTFQQVKDAYKRLKEVADQHLCKSKASSRLLTKWAELDWAWQHNVDGTYEPPLVRALYIRFQAGTQARQD</sequence>
<reference evidence="2" key="1">
    <citation type="journal article" date="2019" name="Plant J.">
        <title>Chlorella vulgaris genome assembly and annotation reveals the molecular basis for metabolic acclimation to high light conditions.</title>
        <authorList>
            <person name="Cecchin M."/>
            <person name="Marcolungo L."/>
            <person name="Rossato M."/>
            <person name="Girolomoni L."/>
            <person name="Cosentino E."/>
            <person name="Cuine S."/>
            <person name="Li-Beisson Y."/>
            <person name="Delledonne M."/>
            <person name="Ballottari M."/>
        </authorList>
    </citation>
    <scope>NUCLEOTIDE SEQUENCE</scope>
    <source>
        <strain evidence="2">211/11P</strain>
    </source>
</reference>
<comment type="caution">
    <text evidence="2">The sequence shown here is derived from an EMBL/GenBank/DDBJ whole genome shotgun (WGS) entry which is preliminary data.</text>
</comment>
<evidence type="ECO:0000256" key="1">
    <source>
        <dbReference type="SAM" id="MobiDB-lite"/>
    </source>
</evidence>
<evidence type="ECO:0000313" key="3">
    <source>
        <dbReference type="Proteomes" id="UP001055712"/>
    </source>
</evidence>